<keyword evidence="7" id="KW-0560">Oxidoreductase</keyword>
<reference evidence="12 13" key="1">
    <citation type="submission" date="2024-08" db="EMBL/GenBank/DDBJ databases">
        <title>Whole-genome sequencing of halo(alkali)philic microorganisms from hypersaline lakes.</title>
        <authorList>
            <person name="Sorokin D.Y."/>
            <person name="Merkel A.Y."/>
            <person name="Messina E."/>
            <person name="Yakimov M."/>
        </authorList>
    </citation>
    <scope>NUCLEOTIDE SEQUENCE [LARGE SCALE GENOMIC DNA]</scope>
    <source>
        <strain evidence="12 13">Cl-TMA</strain>
    </source>
</reference>
<name>A0ABV4TVF8_9GAMM</name>
<feature type="domain" description="TMADH/DMDH/HD second alpha/beta" evidence="11">
    <location>
        <begin position="517"/>
        <end position="645"/>
    </location>
</feature>
<evidence type="ECO:0000259" key="10">
    <source>
        <dbReference type="Pfam" id="PF00724"/>
    </source>
</evidence>
<gene>
    <name evidence="12" type="ORF">ACERLL_10335</name>
</gene>
<keyword evidence="6" id="KW-0479">Metal-binding</keyword>
<keyword evidence="9" id="KW-0411">Iron-sulfur</keyword>
<dbReference type="Proteomes" id="UP001575181">
    <property type="component" value="Unassembled WGS sequence"/>
</dbReference>
<dbReference type="SUPFAM" id="SSF51971">
    <property type="entry name" value="Nucleotide-binding domain"/>
    <property type="match status" value="1"/>
</dbReference>
<accession>A0ABV4TVF8</accession>
<keyword evidence="5" id="KW-0288">FMN</keyword>
<dbReference type="PRINTS" id="PR00368">
    <property type="entry name" value="FADPNR"/>
</dbReference>
<dbReference type="CDD" id="cd02929">
    <property type="entry name" value="TMADH_HD_FMN"/>
    <property type="match status" value="1"/>
</dbReference>
<proteinExistence type="inferred from homology"/>
<evidence type="ECO:0000256" key="6">
    <source>
        <dbReference type="ARBA" id="ARBA00022723"/>
    </source>
</evidence>
<feature type="domain" description="NADH:flavin oxidoreductase/NADH oxidase N-terminal" evidence="10">
    <location>
        <begin position="10"/>
        <end position="341"/>
    </location>
</feature>
<evidence type="ECO:0000256" key="7">
    <source>
        <dbReference type="ARBA" id="ARBA00023002"/>
    </source>
</evidence>
<dbReference type="InterPro" id="IPR037348">
    <property type="entry name" value="TMADH/DMDH_FMN-bd"/>
</dbReference>
<evidence type="ECO:0000256" key="8">
    <source>
        <dbReference type="ARBA" id="ARBA00023004"/>
    </source>
</evidence>
<dbReference type="EMBL" id="JBGUAW010000006">
    <property type="protein sequence ID" value="MFA9461223.1"/>
    <property type="molecule type" value="Genomic_DNA"/>
</dbReference>
<evidence type="ECO:0000256" key="9">
    <source>
        <dbReference type="ARBA" id="ARBA00023014"/>
    </source>
</evidence>
<evidence type="ECO:0000256" key="2">
    <source>
        <dbReference type="ARBA" id="ARBA00001966"/>
    </source>
</evidence>
<evidence type="ECO:0000256" key="4">
    <source>
        <dbReference type="ARBA" id="ARBA00022630"/>
    </source>
</evidence>
<dbReference type="InterPro" id="IPR051793">
    <property type="entry name" value="NADH:flavin_oxidoreductase"/>
</dbReference>
<dbReference type="InterPro" id="IPR036188">
    <property type="entry name" value="FAD/NAD-bd_sf"/>
</dbReference>
<dbReference type="Gene3D" id="3.20.20.70">
    <property type="entry name" value="Aldolase class I"/>
    <property type="match status" value="1"/>
</dbReference>
<comment type="cofactor">
    <cofactor evidence="2">
        <name>[4Fe-4S] cluster</name>
        <dbReference type="ChEBI" id="CHEBI:49883"/>
    </cofactor>
</comment>
<dbReference type="Pfam" id="PF13450">
    <property type="entry name" value="NAD_binding_8"/>
    <property type="match status" value="1"/>
</dbReference>
<evidence type="ECO:0000313" key="13">
    <source>
        <dbReference type="Proteomes" id="UP001575181"/>
    </source>
</evidence>
<keyword evidence="13" id="KW-1185">Reference proteome</keyword>
<evidence type="ECO:0000256" key="1">
    <source>
        <dbReference type="ARBA" id="ARBA00001917"/>
    </source>
</evidence>
<sequence length="735" mass="82247">MARDPKLDILFEPIDVGPKTLKNRFYQVPHCIGAGSDKPGFQMAHRGVKAEGGWGALNTEYCSIHPESDDTMRISARLWDEGDVRNLKAMTDYVHQYGALAGVELWYGSSHSPNMESRATPLGVSQFASEFETQTFCRGADKDQIQRLQNHYVDAAKRARDAGFDIVYVYGAHSYLPLQFLSPYYNKRTDEYGGSFENRARFWVETLEKVKKAVGHECAIATRFAVDTLYGPDSIEVEDEGVKFIEMADPYLDLWDVNIGDIAEWGEDAGPSRFYRMGHQQPWTRFVKQHSNKPVLGVGRFTDSAKMAEVINSGELDIIGAARPSIADPFLPNKIEEGREDDIRTCIGCNVCISRWEIGGPPMICTQNPTAGEEFRRGWHPEKTQKAASDDAILVVGAGPSGAECARTLMDRGHVVHLYDKAEKVGGYVNDVATLPGLAEWSYHRDYREVQLQKLVKKNKESQLALGAKEMTVQDALDYGADKIVIATGATWNTDGTNPLDHGPIPGIDAENKDNMLTPDQIFAGKKPVGKKVTILNGDPYYMAPSLAEKLATEGYEVTVVDGVGLGTYMEFTLELPNMERRLHELGVEVIGDHWASRAEDNRLEIFNLYGDSSKRVYKGPGELPREKANDTHQWHEFDSLVVVTGRSSNCELYDGLKARKDEWEENGIKDVYLIGDALAPKIIADATFDGHRMAREIEDEEAQYHRPYKREKAVFGAPYVPGHSYNLEFLHDKD</sequence>
<dbReference type="Gene3D" id="3.40.50.720">
    <property type="entry name" value="NAD(P)-binding Rossmann-like Domain"/>
    <property type="match status" value="1"/>
</dbReference>
<evidence type="ECO:0000259" key="11">
    <source>
        <dbReference type="Pfam" id="PF22620"/>
    </source>
</evidence>
<keyword evidence="4" id="KW-0285">Flavoprotein</keyword>
<evidence type="ECO:0000313" key="12">
    <source>
        <dbReference type="EMBL" id="MFA9461223.1"/>
    </source>
</evidence>
<dbReference type="Pfam" id="PF00724">
    <property type="entry name" value="Oxidored_FMN"/>
    <property type="match status" value="1"/>
</dbReference>
<keyword evidence="8" id="KW-0408">Iron</keyword>
<dbReference type="RefSeq" id="WP_373656008.1">
    <property type="nucleotide sequence ID" value="NZ_JBGUAW010000006.1"/>
</dbReference>
<dbReference type="InterPro" id="IPR001155">
    <property type="entry name" value="OxRdtase_FMN_N"/>
</dbReference>
<dbReference type="InterPro" id="IPR013785">
    <property type="entry name" value="Aldolase_TIM"/>
</dbReference>
<dbReference type="PANTHER" id="PTHR42917">
    <property type="entry name" value="2,4-DIENOYL-COA REDUCTASE"/>
    <property type="match status" value="1"/>
</dbReference>
<dbReference type="SUPFAM" id="SSF51905">
    <property type="entry name" value="FAD/NAD(P)-binding domain"/>
    <property type="match status" value="1"/>
</dbReference>
<comment type="similarity">
    <text evidence="3">In the N-terminal section; belongs to the NADH:flavin oxidoreductase/NADH oxidase family.</text>
</comment>
<organism evidence="12 13">
    <name type="scientific">Thiohalorhabdus methylotrophus</name>
    <dbReference type="NCBI Taxonomy" id="3242694"/>
    <lineage>
        <taxon>Bacteria</taxon>
        <taxon>Pseudomonadati</taxon>
        <taxon>Pseudomonadota</taxon>
        <taxon>Gammaproteobacteria</taxon>
        <taxon>Thiohalorhabdales</taxon>
        <taxon>Thiohalorhabdaceae</taxon>
        <taxon>Thiohalorhabdus</taxon>
    </lineage>
</organism>
<evidence type="ECO:0000256" key="3">
    <source>
        <dbReference type="ARBA" id="ARBA00011048"/>
    </source>
</evidence>
<dbReference type="Gene3D" id="3.50.50.60">
    <property type="entry name" value="FAD/NAD(P)-binding domain"/>
    <property type="match status" value="1"/>
</dbReference>
<dbReference type="SUPFAM" id="SSF51395">
    <property type="entry name" value="FMN-linked oxidoreductases"/>
    <property type="match status" value="1"/>
</dbReference>
<dbReference type="PANTHER" id="PTHR42917:SF2">
    <property type="entry name" value="2,4-DIENOYL-COA REDUCTASE [(2E)-ENOYL-COA-PRODUCING]"/>
    <property type="match status" value="1"/>
</dbReference>
<dbReference type="Pfam" id="PF22620">
    <property type="entry name" value="OYE-like_second_a-b"/>
    <property type="match status" value="1"/>
</dbReference>
<comment type="cofactor">
    <cofactor evidence="1">
        <name>FMN</name>
        <dbReference type="ChEBI" id="CHEBI:58210"/>
    </cofactor>
</comment>
<protein>
    <submittedName>
        <fullName evidence="12">FAD-dependent oxidoreductase</fullName>
    </submittedName>
</protein>
<comment type="caution">
    <text evidence="12">The sequence shown here is derived from an EMBL/GenBank/DDBJ whole genome shotgun (WGS) entry which is preliminary data.</text>
</comment>
<evidence type="ECO:0000256" key="5">
    <source>
        <dbReference type="ARBA" id="ARBA00022643"/>
    </source>
</evidence>
<dbReference type="InterPro" id="IPR054428">
    <property type="entry name" value="TMADH/DMDH/HD_second_a-b"/>
</dbReference>